<dbReference type="InterPro" id="IPR005333">
    <property type="entry name" value="Transcription_factor_TCP"/>
</dbReference>
<keyword evidence="5" id="KW-0539">Nucleus</keyword>
<evidence type="ECO:0000313" key="8">
    <source>
        <dbReference type="EMBL" id="KAK3205950.1"/>
    </source>
</evidence>
<dbReference type="EMBL" id="JANJYJ010000006">
    <property type="protein sequence ID" value="KAK3205950.1"/>
    <property type="molecule type" value="Genomic_DNA"/>
</dbReference>
<feature type="compositionally biased region" description="Acidic residues" evidence="6">
    <location>
        <begin position="163"/>
        <end position="180"/>
    </location>
</feature>
<evidence type="ECO:0000256" key="5">
    <source>
        <dbReference type="ARBA" id="ARBA00023242"/>
    </source>
</evidence>
<dbReference type="GO" id="GO:0005634">
    <property type="term" value="C:nucleus"/>
    <property type="evidence" value="ECO:0007669"/>
    <property type="project" value="UniProtKB-SubCell"/>
</dbReference>
<dbReference type="InterPro" id="IPR017887">
    <property type="entry name" value="TF_TCP_subgr"/>
</dbReference>
<dbReference type="GO" id="GO:0003700">
    <property type="term" value="F:DNA-binding transcription factor activity"/>
    <property type="evidence" value="ECO:0007669"/>
    <property type="project" value="InterPro"/>
</dbReference>
<protein>
    <recommendedName>
        <fullName evidence="7">TCP domain-containing protein</fullName>
    </recommendedName>
</protein>
<sequence length="180" mass="20604">MDSKSKRAKPNLPNTAADSSKSRVGGRRDRKDRHKKVEGRRVSRIRLSSSCAARIFQLTRELHFQYNGETIAWLLCKAEPYIIERTGNGVPFKVSDFYENHVDPLLPSVYGYNGVKNPTAKNPQLPPLDDLDNLNFDLPFNDLDNILNIDMPFATPNDHLDVDVDDDDDDKEEEEEEEEE</sequence>
<dbReference type="PANTHER" id="PTHR31072">
    <property type="entry name" value="TRANSCRIPTION FACTOR TCP4-RELATED"/>
    <property type="match status" value="1"/>
</dbReference>
<keyword evidence="2" id="KW-0805">Transcription regulation</keyword>
<evidence type="ECO:0000256" key="2">
    <source>
        <dbReference type="ARBA" id="ARBA00023015"/>
    </source>
</evidence>
<evidence type="ECO:0000259" key="7">
    <source>
        <dbReference type="PROSITE" id="PS51369"/>
    </source>
</evidence>
<evidence type="ECO:0000256" key="3">
    <source>
        <dbReference type="ARBA" id="ARBA00023125"/>
    </source>
</evidence>
<feature type="compositionally biased region" description="Basic residues" evidence="6">
    <location>
        <begin position="24"/>
        <end position="40"/>
    </location>
</feature>
<comment type="subcellular location">
    <subcellularLocation>
        <location evidence="1">Nucleus</location>
    </subcellularLocation>
</comment>
<gene>
    <name evidence="8" type="ORF">Dsin_019996</name>
</gene>
<name>A0AAE0A8E0_9ROSI</name>
<evidence type="ECO:0000313" key="9">
    <source>
        <dbReference type="Proteomes" id="UP001281410"/>
    </source>
</evidence>
<feature type="region of interest" description="Disordered" evidence="6">
    <location>
        <begin position="155"/>
        <end position="180"/>
    </location>
</feature>
<organism evidence="8 9">
    <name type="scientific">Dipteronia sinensis</name>
    <dbReference type="NCBI Taxonomy" id="43782"/>
    <lineage>
        <taxon>Eukaryota</taxon>
        <taxon>Viridiplantae</taxon>
        <taxon>Streptophyta</taxon>
        <taxon>Embryophyta</taxon>
        <taxon>Tracheophyta</taxon>
        <taxon>Spermatophyta</taxon>
        <taxon>Magnoliopsida</taxon>
        <taxon>eudicotyledons</taxon>
        <taxon>Gunneridae</taxon>
        <taxon>Pentapetalae</taxon>
        <taxon>rosids</taxon>
        <taxon>malvids</taxon>
        <taxon>Sapindales</taxon>
        <taxon>Sapindaceae</taxon>
        <taxon>Hippocastanoideae</taxon>
        <taxon>Acereae</taxon>
        <taxon>Dipteronia</taxon>
    </lineage>
</organism>
<dbReference type="GO" id="GO:0043565">
    <property type="term" value="F:sequence-specific DNA binding"/>
    <property type="evidence" value="ECO:0007669"/>
    <property type="project" value="TreeGrafter"/>
</dbReference>
<dbReference type="AlphaFoldDB" id="A0AAE0A8E0"/>
<evidence type="ECO:0000256" key="1">
    <source>
        <dbReference type="ARBA" id="ARBA00004123"/>
    </source>
</evidence>
<keyword evidence="9" id="KW-1185">Reference proteome</keyword>
<reference evidence="8" key="1">
    <citation type="journal article" date="2023" name="Plant J.">
        <title>Genome sequences and population genomics provide insights into the demographic history, inbreeding, and mutation load of two 'living fossil' tree species of Dipteronia.</title>
        <authorList>
            <person name="Feng Y."/>
            <person name="Comes H.P."/>
            <person name="Chen J."/>
            <person name="Zhu S."/>
            <person name="Lu R."/>
            <person name="Zhang X."/>
            <person name="Li P."/>
            <person name="Qiu J."/>
            <person name="Olsen K.M."/>
            <person name="Qiu Y."/>
        </authorList>
    </citation>
    <scope>NUCLEOTIDE SEQUENCE</scope>
    <source>
        <strain evidence="8">NBL</strain>
    </source>
</reference>
<evidence type="ECO:0000256" key="6">
    <source>
        <dbReference type="SAM" id="MobiDB-lite"/>
    </source>
</evidence>
<feature type="domain" description="TCP" evidence="7">
    <location>
        <begin position="30"/>
        <end position="85"/>
    </location>
</feature>
<evidence type="ECO:0000256" key="4">
    <source>
        <dbReference type="ARBA" id="ARBA00023163"/>
    </source>
</evidence>
<feature type="region of interest" description="Disordered" evidence="6">
    <location>
        <begin position="1"/>
        <end position="40"/>
    </location>
</feature>
<keyword evidence="4" id="KW-0804">Transcription</keyword>
<proteinExistence type="predicted"/>
<accession>A0AAE0A8E0</accession>
<dbReference type="PROSITE" id="PS51369">
    <property type="entry name" value="TCP"/>
    <property type="match status" value="1"/>
</dbReference>
<dbReference type="PANTHER" id="PTHR31072:SF1">
    <property type="entry name" value="TRANSCRIPTION FACTOR TCP9"/>
    <property type="match status" value="1"/>
</dbReference>
<comment type="caution">
    <text evidence="8">The sequence shown here is derived from an EMBL/GenBank/DDBJ whole genome shotgun (WGS) entry which is preliminary data.</text>
</comment>
<dbReference type="Pfam" id="PF03634">
    <property type="entry name" value="TCP"/>
    <property type="match status" value="1"/>
</dbReference>
<dbReference type="Proteomes" id="UP001281410">
    <property type="component" value="Unassembled WGS sequence"/>
</dbReference>
<keyword evidence="3" id="KW-0238">DNA-binding</keyword>